<evidence type="ECO:0000256" key="6">
    <source>
        <dbReference type="ARBA" id="ARBA00022837"/>
    </source>
</evidence>
<comment type="subunit">
    <text evidence="3">Homotrimer.</text>
</comment>
<dbReference type="GO" id="GO:0010185">
    <property type="term" value="P:regulation of cellular defense response"/>
    <property type="evidence" value="ECO:0007669"/>
    <property type="project" value="UniProtKB-ARBA"/>
</dbReference>
<reference evidence="9" key="2">
    <citation type="submission" date="2025-09" db="UniProtKB">
        <authorList>
            <consortium name="Ensembl"/>
        </authorList>
    </citation>
    <scope>IDENTIFICATION</scope>
</reference>
<evidence type="ECO:0000256" key="5">
    <source>
        <dbReference type="ARBA" id="ARBA00022734"/>
    </source>
</evidence>
<protein>
    <recommendedName>
        <fullName evidence="8">Fucolectin tachylectin-4 pentraxin-1 domain-containing protein</fullName>
    </recommendedName>
</protein>
<feature type="domain" description="Fucolectin tachylectin-4 pentraxin-1" evidence="8">
    <location>
        <begin position="1"/>
        <end position="114"/>
    </location>
</feature>
<evidence type="ECO:0000313" key="10">
    <source>
        <dbReference type="Proteomes" id="UP000472270"/>
    </source>
</evidence>
<proteinExistence type="inferred from homology"/>
<evidence type="ECO:0000256" key="4">
    <source>
        <dbReference type="ARBA" id="ARBA00022723"/>
    </source>
</evidence>
<dbReference type="SMART" id="SM00607">
    <property type="entry name" value="FTP"/>
    <property type="match status" value="1"/>
</dbReference>
<dbReference type="Proteomes" id="UP000472270">
    <property type="component" value="Unassembled WGS sequence"/>
</dbReference>
<dbReference type="InterPro" id="IPR008979">
    <property type="entry name" value="Galactose-bd-like_sf"/>
</dbReference>
<dbReference type="SUPFAM" id="SSF49785">
    <property type="entry name" value="Galactose-binding domain-like"/>
    <property type="match status" value="1"/>
</dbReference>
<comment type="similarity">
    <text evidence="2">Belongs to the fucolectin family.</text>
</comment>
<comment type="function">
    <text evidence="1">Acts as a defensive agent. Recognizes blood group fucosylated oligosaccharides including A, B, H and Lewis B-type antigens. Does not recognize Lewis A antigen and has low affinity for monovalent haptens.</text>
</comment>
<evidence type="ECO:0000256" key="3">
    <source>
        <dbReference type="ARBA" id="ARBA00011233"/>
    </source>
</evidence>
<evidence type="ECO:0000256" key="2">
    <source>
        <dbReference type="ARBA" id="ARBA00010147"/>
    </source>
</evidence>
<dbReference type="InterPro" id="IPR051941">
    <property type="entry name" value="BG_Antigen-Binding_Lectin"/>
</dbReference>
<sequence>VHFTVTTPLQYNRGFQQLNTRCSSTLTETNPWWRLDLRKVYRISEVVVTNREYGCTELINRAEIRIGNSLENNAGESYRYLCNGIDGRYVNLIIPGDMKTLALCEVEVYGEGVTMSHIFVNKTVRSTNTF</sequence>
<evidence type="ECO:0000256" key="7">
    <source>
        <dbReference type="ARBA" id="ARBA00023157"/>
    </source>
</evidence>
<keyword evidence="4" id="KW-0479">Metal-binding</keyword>
<dbReference type="Pfam" id="PF22633">
    <property type="entry name" value="F5_F8_type_C_2"/>
    <property type="match status" value="1"/>
</dbReference>
<evidence type="ECO:0000259" key="8">
    <source>
        <dbReference type="SMART" id="SM00607"/>
    </source>
</evidence>
<dbReference type="Ensembl" id="ENSSRHT00000091664.1">
    <property type="protein sequence ID" value="ENSSRHP00000089252.1"/>
    <property type="gene ID" value="ENSSRHG00000044123.1"/>
</dbReference>
<dbReference type="InterPro" id="IPR006585">
    <property type="entry name" value="FTP1"/>
</dbReference>
<dbReference type="GO" id="GO:0001868">
    <property type="term" value="P:regulation of complement activation, lectin pathway"/>
    <property type="evidence" value="ECO:0007669"/>
    <property type="project" value="UniProtKB-ARBA"/>
</dbReference>
<evidence type="ECO:0000256" key="1">
    <source>
        <dbReference type="ARBA" id="ARBA00002219"/>
    </source>
</evidence>
<name>A0A673MG84_9TELE</name>
<organism evidence="9 10">
    <name type="scientific">Sinocyclocheilus rhinocerous</name>
    <dbReference type="NCBI Taxonomy" id="307959"/>
    <lineage>
        <taxon>Eukaryota</taxon>
        <taxon>Metazoa</taxon>
        <taxon>Chordata</taxon>
        <taxon>Craniata</taxon>
        <taxon>Vertebrata</taxon>
        <taxon>Euteleostomi</taxon>
        <taxon>Actinopterygii</taxon>
        <taxon>Neopterygii</taxon>
        <taxon>Teleostei</taxon>
        <taxon>Ostariophysi</taxon>
        <taxon>Cypriniformes</taxon>
        <taxon>Cyprinidae</taxon>
        <taxon>Cyprininae</taxon>
        <taxon>Sinocyclocheilus</taxon>
    </lineage>
</organism>
<keyword evidence="6" id="KW-0106">Calcium</keyword>
<dbReference type="GO" id="GO:0042806">
    <property type="term" value="F:fucose binding"/>
    <property type="evidence" value="ECO:0007669"/>
    <property type="project" value="UniProtKB-ARBA"/>
</dbReference>
<dbReference type="PANTHER" id="PTHR45713:SF11">
    <property type="entry name" value="FUCOLECTIN TACHYLECTIN-4 PENTRAXIN-1 DOMAIN-CONTAINING PROTEIN"/>
    <property type="match status" value="1"/>
</dbReference>
<keyword evidence="5" id="KW-0430">Lectin</keyword>
<reference evidence="9" key="1">
    <citation type="submission" date="2025-08" db="UniProtKB">
        <authorList>
            <consortium name="Ensembl"/>
        </authorList>
    </citation>
    <scope>IDENTIFICATION</scope>
</reference>
<dbReference type="Gene3D" id="2.60.120.260">
    <property type="entry name" value="Galactose-binding domain-like"/>
    <property type="match status" value="1"/>
</dbReference>
<evidence type="ECO:0000313" key="9">
    <source>
        <dbReference type="Ensembl" id="ENSSRHP00000089252.1"/>
    </source>
</evidence>
<dbReference type="AlphaFoldDB" id="A0A673MG84"/>
<dbReference type="PANTHER" id="PTHR45713">
    <property type="entry name" value="FTP DOMAIN-CONTAINING PROTEIN"/>
    <property type="match status" value="1"/>
</dbReference>
<keyword evidence="7" id="KW-1015">Disulfide bond</keyword>
<dbReference type="GO" id="GO:0046872">
    <property type="term" value="F:metal ion binding"/>
    <property type="evidence" value="ECO:0007669"/>
    <property type="project" value="UniProtKB-KW"/>
</dbReference>
<accession>A0A673MG84</accession>
<keyword evidence="10" id="KW-1185">Reference proteome</keyword>